<feature type="compositionally biased region" description="Low complexity" evidence="2">
    <location>
        <begin position="721"/>
        <end position="732"/>
    </location>
</feature>
<feature type="compositionally biased region" description="Polar residues" evidence="2">
    <location>
        <begin position="72"/>
        <end position="89"/>
    </location>
</feature>
<feature type="compositionally biased region" description="Polar residues" evidence="2">
    <location>
        <begin position="267"/>
        <end position="283"/>
    </location>
</feature>
<proteinExistence type="predicted"/>
<keyword evidence="1" id="KW-0175">Coiled coil</keyword>
<feature type="compositionally biased region" description="Low complexity" evidence="2">
    <location>
        <begin position="420"/>
        <end position="440"/>
    </location>
</feature>
<feature type="region of interest" description="Disordered" evidence="2">
    <location>
        <begin position="1"/>
        <end position="247"/>
    </location>
</feature>
<feature type="region of interest" description="Disordered" evidence="2">
    <location>
        <begin position="267"/>
        <end position="292"/>
    </location>
</feature>
<feature type="compositionally biased region" description="Polar residues" evidence="2">
    <location>
        <begin position="173"/>
        <end position="184"/>
    </location>
</feature>
<feature type="compositionally biased region" description="Polar residues" evidence="2">
    <location>
        <begin position="478"/>
        <end position="495"/>
    </location>
</feature>
<feature type="compositionally biased region" description="Polar residues" evidence="2">
    <location>
        <begin position="748"/>
        <end position="765"/>
    </location>
</feature>
<accession>A0A9P4JAM4</accession>
<keyword evidence="4" id="KW-1185">Reference proteome</keyword>
<feature type="compositionally biased region" description="Low complexity" evidence="2">
    <location>
        <begin position="47"/>
        <end position="71"/>
    </location>
</feature>
<feature type="compositionally biased region" description="Polar residues" evidence="2">
    <location>
        <begin position="121"/>
        <end position="132"/>
    </location>
</feature>
<evidence type="ECO:0000256" key="1">
    <source>
        <dbReference type="SAM" id="Coils"/>
    </source>
</evidence>
<feature type="compositionally biased region" description="Low complexity" evidence="2">
    <location>
        <begin position="185"/>
        <end position="227"/>
    </location>
</feature>
<reference evidence="3" key="1">
    <citation type="journal article" date="2020" name="Stud. Mycol.">
        <title>101 Dothideomycetes genomes: a test case for predicting lifestyles and emergence of pathogens.</title>
        <authorList>
            <person name="Haridas S."/>
            <person name="Albert R."/>
            <person name="Binder M."/>
            <person name="Bloem J."/>
            <person name="Labutti K."/>
            <person name="Salamov A."/>
            <person name="Andreopoulos B."/>
            <person name="Baker S."/>
            <person name="Barry K."/>
            <person name="Bills G."/>
            <person name="Bluhm B."/>
            <person name="Cannon C."/>
            <person name="Castanera R."/>
            <person name="Culley D."/>
            <person name="Daum C."/>
            <person name="Ezra D."/>
            <person name="Gonzalez J."/>
            <person name="Henrissat B."/>
            <person name="Kuo A."/>
            <person name="Liang C."/>
            <person name="Lipzen A."/>
            <person name="Lutzoni F."/>
            <person name="Magnuson J."/>
            <person name="Mondo S."/>
            <person name="Nolan M."/>
            <person name="Ohm R."/>
            <person name="Pangilinan J."/>
            <person name="Park H.-J."/>
            <person name="Ramirez L."/>
            <person name="Alfaro M."/>
            <person name="Sun H."/>
            <person name="Tritt A."/>
            <person name="Yoshinaga Y."/>
            <person name="Zwiers L.-H."/>
            <person name="Turgeon B."/>
            <person name="Goodwin S."/>
            <person name="Spatafora J."/>
            <person name="Crous P."/>
            <person name="Grigoriev I."/>
        </authorList>
    </citation>
    <scope>NUCLEOTIDE SEQUENCE</scope>
    <source>
        <strain evidence="3">ATCC 74209</strain>
    </source>
</reference>
<comment type="caution">
    <text evidence="3">The sequence shown here is derived from an EMBL/GenBank/DDBJ whole genome shotgun (WGS) entry which is preliminary data.</text>
</comment>
<feature type="region of interest" description="Disordered" evidence="2">
    <location>
        <begin position="1633"/>
        <end position="1662"/>
    </location>
</feature>
<feature type="coiled-coil region" evidence="1">
    <location>
        <begin position="838"/>
        <end position="943"/>
    </location>
</feature>
<dbReference type="OrthoDB" id="1883964at2759"/>
<feature type="region of interest" description="Disordered" evidence="2">
    <location>
        <begin position="320"/>
        <end position="441"/>
    </location>
</feature>
<feature type="compositionally biased region" description="Low complexity" evidence="2">
    <location>
        <begin position="357"/>
        <end position="376"/>
    </location>
</feature>
<feature type="region of interest" description="Disordered" evidence="2">
    <location>
        <begin position="719"/>
        <end position="819"/>
    </location>
</feature>
<feature type="compositionally biased region" description="Polar residues" evidence="2">
    <location>
        <begin position="30"/>
        <end position="46"/>
    </location>
</feature>
<feature type="compositionally biased region" description="Low complexity" evidence="2">
    <location>
        <begin position="153"/>
        <end position="172"/>
    </location>
</feature>
<feature type="region of interest" description="Disordered" evidence="2">
    <location>
        <begin position="468"/>
        <end position="495"/>
    </location>
</feature>
<name>A0A9P4JAM4_9PLEO</name>
<organism evidence="3 4">
    <name type="scientific">Delitschia confertaspora ATCC 74209</name>
    <dbReference type="NCBI Taxonomy" id="1513339"/>
    <lineage>
        <taxon>Eukaryota</taxon>
        <taxon>Fungi</taxon>
        <taxon>Dikarya</taxon>
        <taxon>Ascomycota</taxon>
        <taxon>Pezizomycotina</taxon>
        <taxon>Dothideomycetes</taxon>
        <taxon>Pleosporomycetidae</taxon>
        <taxon>Pleosporales</taxon>
        <taxon>Delitschiaceae</taxon>
        <taxon>Delitschia</taxon>
    </lineage>
</organism>
<feature type="region of interest" description="Disordered" evidence="2">
    <location>
        <begin position="598"/>
        <end position="618"/>
    </location>
</feature>
<evidence type="ECO:0000313" key="3">
    <source>
        <dbReference type="EMBL" id="KAF2196022.1"/>
    </source>
</evidence>
<feature type="compositionally biased region" description="Polar residues" evidence="2">
    <location>
        <begin position="529"/>
        <end position="575"/>
    </location>
</feature>
<feature type="compositionally biased region" description="Polar residues" evidence="2">
    <location>
        <begin position="1171"/>
        <end position="1181"/>
    </location>
</feature>
<feature type="compositionally biased region" description="Polar residues" evidence="2">
    <location>
        <begin position="1"/>
        <end position="21"/>
    </location>
</feature>
<dbReference type="EMBL" id="ML994517">
    <property type="protein sequence ID" value="KAF2196022.1"/>
    <property type="molecule type" value="Genomic_DNA"/>
</dbReference>
<feature type="region of interest" description="Disordered" evidence="2">
    <location>
        <begin position="642"/>
        <end position="703"/>
    </location>
</feature>
<feature type="compositionally biased region" description="Basic and acidic residues" evidence="2">
    <location>
        <begin position="1644"/>
        <end position="1662"/>
    </location>
</feature>
<gene>
    <name evidence="3" type="ORF">GQ43DRAFT_282955</name>
</gene>
<feature type="compositionally biased region" description="Polar residues" evidence="2">
    <location>
        <begin position="406"/>
        <end position="419"/>
    </location>
</feature>
<protein>
    <submittedName>
        <fullName evidence="3">Uncharacterized protein</fullName>
    </submittedName>
</protein>
<sequence length="1678" mass="184779">MNSYNQHPQGYPTSGNTTSVAGNPPPYGAPQQQIYQTPAPSTQSQWAAPPQNTAAIQQQQQQRQWDQSPQQNCGQALPTQQQAAPSYNPGTYGVMPGAYNQGQASNAPPHQPSAPPSANSTYPSYPSQFQPHQQDKPLPSPPKPQGFAAAVHQQQQQQQQQQQSPQSWSQQSGYVTPQSPQSYHSTQQDTSFTSQTQQGEFNIQGQQGGFQQSQQGPFQNQGVQQQQLYINGAPPPAPSTSGMAYFHPAQKRPTSIYASDQANQIVSPISSTQPSNTALSPGQQHPAYIPSSLSGQGVQAYIPSNSNPLPGVYVPPPPDVAGWQQATHAPLEPGRSKFKYTKYQSQEPQDLQGGIGMQPPQQGIQQQPQFGQSQPHQTPPQFGQPVQNYFQPQSDMGQQGRFGPPIQSQQAQDGQPSIIPNQFHQPQLPQQQPQQKSQQQFGHVFEQNPVQQPTQQFQVQSANQWNTSLPAHQGYGHPQQQNMSASYDGQQPPNLQTWQPGHVVQSSTVGHSPHGVQDEAIQAPKPINGHSQTTPPSFVNAHNPSPQTHTVSPVQQRQSVHFEPGQTSTRLGRTSSVSSIALGALRQQGNIRTGTVLPQAPSPPPLPEEANALRSGGPSDWEHFGSVDEEIDDMEMFGAKKEEKEEVEAPQFDSVELPVPSPPSSVREWPTPPASASATASMGQQRGDNYVPTPPPESPLPTVAARTQPQQFVMDESIVNSQSPKSMQSSQPVLPPEGFIMDGGWDASKQSISTQQNQNASSLNSFVIDDGERSQAFQANKPPLIKTESSTSFLTDDSGWEAAQETPTQRTGGGIAITQGPDHAAELRTKDEAYARLQADAQREKVELKAGIEKAKADAEREKLELRSQIERARVDAEVAKSRFETDQRGWAEQTEQLRAEAEKLKSDITTKDSDLKESNRTLERLKEDIEGKEKTIAAQDMTIRDLRKQLQEIPPPQPRELIPDLDPWYAASLDRFITMLRQEASEPALEDKIKVFTTFLATESHVRGLEYHSATPPAPASVSPAVNPVSAIEPESAGISRISSIKSSKQQGLHVTTPAQSFSVEEGEYSPGGRPILRKESIVRSDASLPTQQSIIASPRYEEGVPQAGFQQDLSHLIRNRTDGMPPGTGNSAGSGARSSIGGVNSAIFTQSATIITPSSTGDDFDRIIQSPSEQPTKPQYQPYVPGRSDHRHSLSIASASFPSPINSKHDEIFFEEVEPQSASKSTSRPRTSTLATEDIPIPAPLSVKTSTTQLKTKKPDSTLASLLPNKIVHPAPNLRLQPLRQKALSIPSISTSIQPLLQTFDKSAAVLRAKNDRERQKRQEESETRATQLFDDNEISYADIGAIEDEFREREAARKEEEIRGEYNGFVREVFERCYGGIVEEIGVLGEVQREVEGLIGRSVCGVEALEMQGDGKERPATTLQCIEMLREIHELVELRQDSMVDMIREKERRFKRSQIQPLYARGDIKQMKTLERNFEGKEKESVCKVLEEKADRIAHLVRICEEGVVKAVESEQTICDKILAAVQSFNAKTNEDKEVLKRAGETFRAVKEESKALLGLFHALELELHDRVLAAEIANAKAEGNDPARLKELEMELKEGRMKLEMEWRRRVKVLEGDVKEFEGILRDKCTDAGTDAGTDGGRDAGRERGDSVEEERERRLRAALEEAKRRNGEV</sequence>
<feature type="compositionally biased region" description="Polar residues" evidence="2">
    <location>
        <begin position="379"/>
        <end position="397"/>
    </location>
</feature>
<evidence type="ECO:0000313" key="4">
    <source>
        <dbReference type="Proteomes" id="UP000799536"/>
    </source>
</evidence>
<evidence type="ECO:0000256" key="2">
    <source>
        <dbReference type="SAM" id="MobiDB-lite"/>
    </source>
</evidence>
<feature type="region of interest" description="Disordered" evidence="2">
    <location>
        <begin position="1171"/>
        <end position="1192"/>
    </location>
</feature>
<feature type="region of interest" description="Disordered" evidence="2">
    <location>
        <begin position="525"/>
        <end position="575"/>
    </location>
</feature>
<dbReference type="Proteomes" id="UP000799536">
    <property type="component" value="Unassembled WGS sequence"/>
</dbReference>